<gene>
    <name evidence="2" type="ORF">GSUB_13395</name>
</gene>
<dbReference type="SMR" id="A0A0B5FRS3"/>
<proteinExistence type="predicted"/>
<reference evidence="2 3" key="1">
    <citation type="journal article" date="2015" name="Genome Announc.">
        <title>Genomes of Geoalkalibacter ferrihydriticus Z-0531T and Geoalkalibacter subterraneus Red1T, Two Haloalkaliphilic Metal-Reducing Deltaproteobacteria.</title>
        <authorList>
            <person name="Badalamenti J.P."/>
            <person name="Krajmalnik-Brown R."/>
            <person name="Torres C.I."/>
            <person name="Bond D.R."/>
        </authorList>
    </citation>
    <scope>NUCLEOTIDE SEQUENCE [LARGE SCALE GENOMIC DNA]</scope>
    <source>
        <strain evidence="2 3">Red1</strain>
    </source>
</reference>
<organism evidence="2 3">
    <name type="scientific">Geoalkalibacter subterraneus</name>
    <dbReference type="NCBI Taxonomy" id="483547"/>
    <lineage>
        <taxon>Bacteria</taxon>
        <taxon>Pseudomonadati</taxon>
        <taxon>Thermodesulfobacteriota</taxon>
        <taxon>Desulfuromonadia</taxon>
        <taxon>Desulfuromonadales</taxon>
        <taxon>Geoalkalibacteraceae</taxon>
        <taxon>Geoalkalibacter</taxon>
    </lineage>
</organism>
<sequence>MNMSWLFKFTALLILSSLCGCAGQRMPQTRMSAMAETDICRIAIMPFENRTRDDRAATMAYRVLMAELIGSGQLEVEPEGDVGLFRLRHRLFPGERLLPDQYADLARQMKVDAIVRGRITDIGYDSSRGERDIPYIALQLDLFDVRRGHPVLNTIHRRYGDEYRKMMHFGVITTTTGLMARMSQEIIADWSEKGVGNCP</sequence>
<evidence type="ECO:0000256" key="1">
    <source>
        <dbReference type="SAM" id="SignalP"/>
    </source>
</evidence>
<name>A0A0B5FRS3_9BACT</name>
<feature type="signal peptide" evidence="1">
    <location>
        <begin position="1"/>
        <end position="22"/>
    </location>
</feature>
<keyword evidence="1" id="KW-0732">Signal</keyword>
<dbReference type="Proteomes" id="UP000035036">
    <property type="component" value="Chromosome"/>
</dbReference>
<evidence type="ECO:0000313" key="3">
    <source>
        <dbReference type="Proteomes" id="UP000035036"/>
    </source>
</evidence>
<dbReference type="STRING" id="483547.GSUB_13395"/>
<keyword evidence="3" id="KW-1185">Reference proteome</keyword>
<protein>
    <recommendedName>
        <fullName evidence="4">Lipoprotein</fullName>
    </recommendedName>
</protein>
<accession>A0A0B5FRS3</accession>
<dbReference type="AlphaFoldDB" id="A0A0B5FRS3"/>
<dbReference type="EMBL" id="CP010311">
    <property type="protein sequence ID" value="AJF07354.1"/>
    <property type="molecule type" value="Genomic_DNA"/>
</dbReference>
<dbReference type="HOGENOM" id="CLU_1440428_0_0_7"/>
<evidence type="ECO:0000313" key="2">
    <source>
        <dbReference type="EMBL" id="AJF07354.1"/>
    </source>
</evidence>
<dbReference type="KEGG" id="gsb:GSUB_13395"/>
<feature type="chain" id="PRO_5002103078" description="Lipoprotein" evidence="1">
    <location>
        <begin position="23"/>
        <end position="199"/>
    </location>
</feature>
<dbReference type="Gene3D" id="3.40.50.10610">
    <property type="entry name" value="ABC-type transport auxiliary lipoprotein component"/>
    <property type="match status" value="1"/>
</dbReference>
<evidence type="ECO:0008006" key="4">
    <source>
        <dbReference type="Google" id="ProtNLM"/>
    </source>
</evidence>